<protein>
    <submittedName>
        <fullName evidence="2">Uncharacterized protein</fullName>
    </submittedName>
</protein>
<gene>
    <name evidence="2" type="ORF">KVV02_004852</name>
</gene>
<organism evidence="2 3">
    <name type="scientific">Mortierella alpina</name>
    <name type="common">Oleaginous fungus</name>
    <name type="synonym">Mortierella renispora</name>
    <dbReference type="NCBI Taxonomy" id="64518"/>
    <lineage>
        <taxon>Eukaryota</taxon>
        <taxon>Fungi</taxon>
        <taxon>Fungi incertae sedis</taxon>
        <taxon>Mucoromycota</taxon>
        <taxon>Mortierellomycotina</taxon>
        <taxon>Mortierellomycetes</taxon>
        <taxon>Mortierellales</taxon>
        <taxon>Mortierellaceae</taxon>
        <taxon>Mortierella</taxon>
    </lineage>
</organism>
<accession>A0A9P7ZZH9</accession>
<name>A0A9P7ZZH9_MORAP</name>
<comment type="caution">
    <text evidence="2">The sequence shown here is derived from an EMBL/GenBank/DDBJ whole genome shotgun (WGS) entry which is preliminary data.</text>
</comment>
<reference evidence="2" key="1">
    <citation type="submission" date="2021-07" db="EMBL/GenBank/DDBJ databases">
        <title>Draft genome of Mortierella alpina, strain LL118, isolated from an aspen leaf litter sample.</title>
        <authorList>
            <person name="Yang S."/>
            <person name="Vinatzer B.A."/>
        </authorList>
    </citation>
    <scope>NUCLEOTIDE SEQUENCE</scope>
    <source>
        <strain evidence="2">LL118</strain>
    </source>
</reference>
<dbReference type="Proteomes" id="UP000717515">
    <property type="component" value="Unassembled WGS sequence"/>
</dbReference>
<proteinExistence type="predicted"/>
<keyword evidence="1" id="KW-1133">Transmembrane helix</keyword>
<keyword evidence="1" id="KW-0812">Transmembrane</keyword>
<feature type="transmembrane region" description="Helical" evidence="1">
    <location>
        <begin position="89"/>
        <end position="106"/>
    </location>
</feature>
<keyword evidence="1" id="KW-0472">Membrane</keyword>
<evidence type="ECO:0000256" key="1">
    <source>
        <dbReference type="SAM" id="Phobius"/>
    </source>
</evidence>
<sequence length="245" mass="26949">MPPDGIIANEDHAADLAAVWLILGMDPLVPREVIRPQERLRTLVAVVRSLGRMGLEVGIEIVLPQEPLLTLLALEQTLLFFDPRTTSDALTLLVLGVLVIVLGRVLKRPLVVFRVMLVAIIRETRRRVQRIAQAHQGLEQATVLRHPVEAVMIRDIGTQGRRRGQIGLVRELKASLVIVCALDTVIVIEQVAVPRAGGAGDGANLGQTQCTRGHVKMRGIDSIRMQTQTFRGCEKIFAAVLERTP</sequence>
<dbReference type="AlphaFoldDB" id="A0A9P7ZZH9"/>
<evidence type="ECO:0000313" key="3">
    <source>
        <dbReference type="Proteomes" id="UP000717515"/>
    </source>
</evidence>
<dbReference type="EMBL" id="JAIFTL010000386">
    <property type="protein sequence ID" value="KAG9319736.1"/>
    <property type="molecule type" value="Genomic_DNA"/>
</dbReference>
<evidence type="ECO:0000313" key="2">
    <source>
        <dbReference type="EMBL" id="KAG9319736.1"/>
    </source>
</evidence>